<reference evidence="1 2" key="2">
    <citation type="journal article" date="2016" name="Appl. Microbiol. Biotechnol.">
        <title>Mutations improving production and secretion of extracellular lipase by Burkholderia glumae PG1.</title>
        <authorList>
            <person name="Knapp A."/>
            <person name="Voget S."/>
            <person name="Gao R."/>
            <person name="Zaburannyi N."/>
            <person name="Krysciak D."/>
            <person name="Breuer M."/>
            <person name="Hauer B."/>
            <person name="Streit W.R."/>
            <person name="Muller R."/>
            <person name="Daniel R."/>
            <person name="Jaeger K.E."/>
        </authorList>
    </citation>
    <scope>NUCLEOTIDE SEQUENCE [LARGE SCALE GENOMIC DNA]</scope>
    <source>
        <strain evidence="1 2">PG1</strain>
    </source>
</reference>
<protein>
    <submittedName>
        <fullName evidence="1">Uncharacterized protein</fullName>
    </submittedName>
</protein>
<evidence type="ECO:0000313" key="2">
    <source>
        <dbReference type="Proteomes" id="UP000031838"/>
    </source>
</evidence>
<gene>
    <name evidence="1" type="ORF">BGL_2c20160</name>
</gene>
<dbReference type="EMBL" id="CP002581">
    <property type="protein sequence ID" value="AJK50080.1"/>
    <property type="molecule type" value="Genomic_DNA"/>
</dbReference>
<evidence type="ECO:0000313" key="1">
    <source>
        <dbReference type="EMBL" id="AJK50080.1"/>
    </source>
</evidence>
<accession>A0A0B6S9W5</accession>
<name>A0A0B6S9W5_BURPL</name>
<proteinExistence type="predicted"/>
<dbReference type="RefSeq" id="WP_123863809.1">
    <property type="nucleotide sequence ID" value="NZ_CP002581.1"/>
</dbReference>
<dbReference type="Proteomes" id="UP000031838">
    <property type="component" value="Chromosome 2"/>
</dbReference>
<reference evidence="2" key="1">
    <citation type="submission" date="2011-03" db="EMBL/GenBank/DDBJ databases">
        <authorList>
            <person name="Voget S."/>
            <person name="Streit W.R."/>
            <person name="Jaeger K.E."/>
            <person name="Daniel R."/>
        </authorList>
    </citation>
    <scope>NUCLEOTIDE SEQUENCE [LARGE SCALE GENOMIC DNA]</scope>
    <source>
        <strain evidence="2">PG1</strain>
    </source>
</reference>
<dbReference type="HOGENOM" id="CLU_1692166_0_0_4"/>
<keyword evidence="2" id="KW-1185">Reference proteome</keyword>
<dbReference type="AlphaFoldDB" id="A0A0B6S9W5"/>
<sequence length="155" mass="16648">MGFRRKAMVFGPPIGGFLLSAFNHPDAETQRTEFGRQIAHHDSPYGDAVKTANDGLLRTRVPLAPIASEAMKDAMDAVAQKRMSSTTAATFAETAGFVRSAGHAAWNLDPRALAAATLGVLATPLRGVAVHLHAAETPGTPEHEFYKSNRPHLYE</sequence>
<dbReference type="KEGG" id="bgp:BGL_2c20160"/>
<organism evidence="1 2">
    <name type="scientific">Burkholderia plantarii</name>
    <dbReference type="NCBI Taxonomy" id="41899"/>
    <lineage>
        <taxon>Bacteria</taxon>
        <taxon>Pseudomonadati</taxon>
        <taxon>Pseudomonadota</taxon>
        <taxon>Betaproteobacteria</taxon>
        <taxon>Burkholderiales</taxon>
        <taxon>Burkholderiaceae</taxon>
        <taxon>Burkholderia</taxon>
    </lineage>
</organism>